<gene>
    <name evidence="1" type="ORF">AVEN_122064_1</name>
</gene>
<organism evidence="1 2">
    <name type="scientific">Araneus ventricosus</name>
    <name type="common">Orbweaver spider</name>
    <name type="synonym">Epeira ventricosa</name>
    <dbReference type="NCBI Taxonomy" id="182803"/>
    <lineage>
        <taxon>Eukaryota</taxon>
        <taxon>Metazoa</taxon>
        <taxon>Ecdysozoa</taxon>
        <taxon>Arthropoda</taxon>
        <taxon>Chelicerata</taxon>
        <taxon>Arachnida</taxon>
        <taxon>Araneae</taxon>
        <taxon>Araneomorphae</taxon>
        <taxon>Entelegynae</taxon>
        <taxon>Araneoidea</taxon>
        <taxon>Araneidae</taxon>
        <taxon>Araneus</taxon>
    </lineage>
</organism>
<accession>A0A4Y2UU80</accession>
<protein>
    <submittedName>
        <fullName evidence="1">Uncharacterized protein</fullName>
    </submittedName>
</protein>
<dbReference type="Proteomes" id="UP000499080">
    <property type="component" value="Unassembled WGS sequence"/>
</dbReference>
<proteinExistence type="predicted"/>
<evidence type="ECO:0000313" key="1">
    <source>
        <dbReference type="EMBL" id="GBO15256.1"/>
    </source>
</evidence>
<name>A0A4Y2UU80_ARAVE</name>
<sequence>MPRYSPLIHTDRTLPWLSWAHTALNTNRQDAAHVPGSDAIYPRPQTDVIPKLCSFLDRGLVNVERSCQNPESEFRRLQYLKVMENRFPAMQVLSG</sequence>
<dbReference type="AlphaFoldDB" id="A0A4Y2UU80"/>
<reference evidence="1 2" key="1">
    <citation type="journal article" date="2019" name="Sci. Rep.">
        <title>Orb-weaving spider Araneus ventricosus genome elucidates the spidroin gene catalogue.</title>
        <authorList>
            <person name="Kono N."/>
            <person name="Nakamura H."/>
            <person name="Ohtoshi R."/>
            <person name="Moran D.A.P."/>
            <person name="Shinohara A."/>
            <person name="Yoshida Y."/>
            <person name="Fujiwara M."/>
            <person name="Mori M."/>
            <person name="Tomita M."/>
            <person name="Arakawa K."/>
        </authorList>
    </citation>
    <scope>NUCLEOTIDE SEQUENCE [LARGE SCALE GENOMIC DNA]</scope>
</reference>
<keyword evidence="2" id="KW-1185">Reference proteome</keyword>
<dbReference type="EMBL" id="BGPR01039319">
    <property type="protein sequence ID" value="GBO15256.1"/>
    <property type="molecule type" value="Genomic_DNA"/>
</dbReference>
<evidence type="ECO:0000313" key="2">
    <source>
        <dbReference type="Proteomes" id="UP000499080"/>
    </source>
</evidence>
<comment type="caution">
    <text evidence="1">The sequence shown here is derived from an EMBL/GenBank/DDBJ whole genome shotgun (WGS) entry which is preliminary data.</text>
</comment>